<dbReference type="KEGG" id="paln:B0W48_03350"/>
<protein>
    <submittedName>
        <fullName evidence="1">Uncharacterized protein</fullName>
    </submittedName>
</protein>
<evidence type="ECO:0000313" key="1">
    <source>
        <dbReference type="EMBL" id="AQP98915.1"/>
    </source>
</evidence>
<dbReference type="PROSITE" id="PS51257">
    <property type="entry name" value="PROKAR_LIPOPROTEIN"/>
    <property type="match status" value="1"/>
</dbReference>
<dbReference type="STRING" id="247523.B0W48_03350"/>
<sequence>MKIKNIKPLAIIIVLLTSLLGCQSTKSNKADIEHKQYATYFSEHKNYKAAIANDNKKEAYRALNAMFELSKSNTDYYALTGNLLASSFGSGAFNKLDEKEFKKIAAVLGDELDSQLKFKIKSIEKYYAFKKLEPTKLLALHNNTNKYCQADSIAMRLPMTDENEALHYLTSNDCLSDALKDDPNARALYIEHLTYIDSRPDMKLRADGFKIYDTSSSQYSALSQKQQYALLSAKEQVFAYSTKTRAPTFSLSVKKGELEEPEAINKIAELLPLAEKDLAKNYQQIEALFNEIEVISKQKSKTVPAVLNLLVSLALEQSNLIAFDSYVKKMNSAQYLTKENNNYFNLLRIIILTKSEEYANGLSYVDTLI</sequence>
<proteinExistence type="predicted"/>
<gene>
    <name evidence="1" type="ORF">B0W48_03350</name>
</gene>
<dbReference type="Proteomes" id="UP000188243">
    <property type="component" value="Chromosome"/>
</dbReference>
<dbReference type="AlphaFoldDB" id="A0A1Q2GUX7"/>
<dbReference type="RefSeq" id="WP_077535638.1">
    <property type="nucleotide sequence ID" value="NZ_CP019628.1"/>
</dbReference>
<evidence type="ECO:0000313" key="2">
    <source>
        <dbReference type="Proteomes" id="UP000188243"/>
    </source>
</evidence>
<name>A0A1Q2GUX7_9GAMM</name>
<organism evidence="1 2">
    <name type="scientific">Pseudoalteromonas aliena</name>
    <dbReference type="NCBI Taxonomy" id="247523"/>
    <lineage>
        <taxon>Bacteria</taxon>
        <taxon>Pseudomonadati</taxon>
        <taxon>Pseudomonadota</taxon>
        <taxon>Gammaproteobacteria</taxon>
        <taxon>Alteromonadales</taxon>
        <taxon>Pseudoalteromonadaceae</taxon>
        <taxon>Pseudoalteromonas</taxon>
    </lineage>
</organism>
<dbReference type="EMBL" id="CP019628">
    <property type="protein sequence ID" value="AQP98915.1"/>
    <property type="molecule type" value="Genomic_DNA"/>
</dbReference>
<reference evidence="1 2" key="1">
    <citation type="submission" date="2017-02" db="EMBL/GenBank/DDBJ databases">
        <title>Complete genome sequence of the cold-active Pseudoalteromonas aliena strain EH1 isolated from Arctic seawater.</title>
        <authorList>
            <person name="Kim E."/>
            <person name="Heo E."/>
            <person name="Kim H."/>
            <person name="Kim D."/>
        </authorList>
    </citation>
    <scope>NUCLEOTIDE SEQUENCE [LARGE SCALE GENOMIC DNA]</scope>
    <source>
        <strain evidence="1 2">EH1</strain>
    </source>
</reference>
<accession>A0A1Q2GUX7</accession>